<evidence type="ECO:0000256" key="2">
    <source>
        <dbReference type="ARBA" id="ARBA00022617"/>
    </source>
</evidence>
<organism evidence="7 8">
    <name type="scientific">Fusarium piperis</name>
    <dbReference type="NCBI Taxonomy" id="1435070"/>
    <lineage>
        <taxon>Eukaryota</taxon>
        <taxon>Fungi</taxon>
        <taxon>Dikarya</taxon>
        <taxon>Ascomycota</taxon>
        <taxon>Pezizomycotina</taxon>
        <taxon>Sordariomycetes</taxon>
        <taxon>Hypocreomycetidae</taxon>
        <taxon>Hypocreales</taxon>
        <taxon>Nectriaceae</taxon>
        <taxon>Fusarium</taxon>
        <taxon>Fusarium solani species complex</taxon>
    </lineage>
</organism>
<protein>
    <recommendedName>
        <fullName evidence="5">Peroxidase</fullName>
        <ecNumber evidence="5">1.11.1.-</ecNumber>
    </recommendedName>
</protein>
<evidence type="ECO:0000256" key="3">
    <source>
        <dbReference type="ARBA" id="ARBA00023002"/>
    </source>
</evidence>
<dbReference type="GO" id="GO:0034599">
    <property type="term" value="P:cellular response to oxidative stress"/>
    <property type="evidence" value="ECO:0007669"/>
    <property type="project" value="InterPro"/>
</dbReference>
<dbReference type="EC" id="1.11.1.-" evidence="5"/>
<sequence length="461" mass="50444">MITHDAKAGTGGLDGSIWFETTRPENNARAFNNTFGFFSNLYSAKASAADLLAMSVIVSHGACGGTTKIPFRYGRIDAPEAGPFGVPEASTPLKTTLDRFKQAGYSREEMILLVSCGHTLGGVHSIDFPEISKGDTNPYNDTVTHFDSSPHEFDNRIASEYTKGTTTNPLVIGANDTLNSDKRIFASDGNRTMKAMARKPSEFEAKCARVFSRMIDTVPGSVRLSSPIEAIDIKPYITELYLNDEGSISFIGRVRVRTTKGAKAGRDPSDLAVQLNYSNRRGKGNTVIETRKAGESAGLYGETFAWFQFGTTIDAAMGISKFNIQLTVPSRQKKVKYTNGGRGYPVDDSLIYQKKESCVSRTSVNGKRPMSVTAAVRQEKASNALEVQVVRLERRQGTLVRGLDRETIMFEATGEETNGYVFFKAPVELSTSAWSTTFDIVQRGKGGSKIEFIRTEACPRV</sequence>
<dbReference type="GO" id="GO:0042744">
    <property type="term" value="P:hydrogen peroxide catabolic process"/>
    <property type="evidence" value="ECO:0007669"/>
    <property type="project" value="TreeGrafter"/>
</dbReference>
<evidence type="ECO:0000313" key="7">
    <source>
        <dbReference type="EMBL" id="KAJ4313780.1"/>
    </source>
</evidence>
<keyword evidence="3 5" id="KW-0560">Oxidoreductase</keyword>
<dbReference type="Pfam" id="PF00141">
    <property type="entry name" value="peroxidase"/>
    <property type="match status" value="1"/>
</dbReference>
<dbReference type="Proteomes" id="UP001140502">
    <property type="component" value="Unassembled WGS sequence"/>
</dbReference>
<dbReference type="GO" id="GO:0000302">
    <property type="term" value="P:response to reactive oxygen species"/>
    <property type="evidence" value="ECO:0007669"/>
    <property type="project" value="TreeGrafter"/>
</dbReference>
<accession>A0A9W9BJ10</accession>
<dbReference type="SUPFAM" id="SSF48113">
    <property type="entry name" value="Heme-dependent peroxidases"/>
    <property type="match status" value="1"/>
</dbReference>
<comment type="caution">
    <text evidence="7">The sequence shown here is derived from an EMBL/GenBank/DDBJ whole genome shotgun (WGS) entry which is preliminary data.</text>
</comment>
<dbReference type="EMBL" id="JAPEUR010000248">
    <property type="protein sequence ID" value="KAJ4313780.1"/>
    <property type="molecule type" value="Genomic_DNA"/>
</dbReference>
<reference evidence="7" key="1">
    <citation type="submission" date="2022-10" db="EMBL/GenBank/DDBJ databases">
        <title>Tapping the CABI collections for fungal endophytes: first genome assemblies for Collariella, Neodidymelliopsis, Ascochyta clinopodiicola, Didymella pomorum, Didymosphaeria variabile, Neocosmospora piperis and Neocucurbitaria cava.</title>
        <authorList>
            <person name="Hill R."/>
        </authorList>
    </citation>
    <scope>NUCLEOTIDE SEQUENCE</scope>
    <source>
        <strain evidence="7">IMI 366586</strain>
    </source>
</reference>
<evidence type="ECO:0000256" key="1">
    <source>
        <dbReference type="ARBA" id="ARBA00022559"/>
    </source>
</evidence>
<dbReference type="GO" id="GO:0046872">
    <property type="term" value="F:metal ion binding"/>
    <property type="evidence" value="ECO:0007669"/>
    <property type="project" value="UniProtKB-UniRule"/>
</dbReference>
<evidence type="ECO:0000256" key="4">
    <source>
        <dbReference type="RuleBase" id="RU004241"/>
    </source>
</evidence>
<keyword evidence="1 5" id="KW-0575">Peroxidase</keyword>
<proteinExistence type="inferred from homology"/>
<dbReference type="Gene3D" id="1.10.520.10">
    <property type="match status" value="1"/>
</dbReference>
<evidence type="ECO:0000256" key="5">
    <source>
        <dbReference type="RuleBase" id="RU363051"/>
    </source>
</evidence>
<keyword evidence="2" id="KW-0349">Heme</keyword>
<dbReference type="OrthoDB" id="5985073at2759"/>
<evidence type="ECO:0000259" key="6">
    <source>
        <dbReference type="PROSITE" id="PS50873"/>
    </source>
</evidence>
<comment type="similarity">
    <text evidence="4">Belongs to the peroxidase family.</text>
</comment>
<dbReference type="PROSITE" id="PS50873">
    <property type="entry name" value="PEROXIDASE_4"/>
    <property type="match status" value="1"/>
</dbReference>
<evidence type="ECO:0000313" key="8">
    <source>
        <dbReference type="Proteomes" id="UP001140502"/>
    </source>
</evidence>
<feature type="domain" description="Plant heme peroxidase family profile" evidence="6">
    <location>
        <begin position="47"/>
        <end position="255"/>
    </location>
</feature>
<dbReference type="PANTHER" id="PTHR31356">
    <property type="entry name" value="THYLAKOID LUMENAL 29 KDA PROTEIN, CHLOROPLASTIC-RELATED"/>
    <property type="match status" value="1"/>
</dbReference>
<dbReference type="AlphaFoldDB" id="A0A9W9BJ10"/>
<dbReference type="PANTHER" id="PTHR31356:SF53">
    <property type="entry name" value="HEME PEROXIDASE"/>
    <property type="match status" value="1"/>
</dbReference>
<keyword evidence="2" id="KW-0408">Iron</keyword>
<dbReference type="Gene3D" id="1.10.420.10">
    <property type="entry name" value="Peroxidase, domain 2"/>
    <property type="match status" value="1"/>
</dbReference>
<dbReference type="InterPro" id="IPR002016">
    <property type="entry name" value="Haem_peroxidase"/>
</dbReference>
<dbReference type="GO" id="GO:0004601">
    <property type="term" value="F:peroxidase activity"/>
    <property type="evidence" value="ECO:0007669"/>
    <property type="project" value="UniProtKB-KW"/>
</dbReference>
<dbReference type="InterPro" id="IPR010255">
    <property type="entry name" value="Haem_peroxidase_sf"/>
</dbReference>
<keyword evidence="2" id="KW-0479">Metal-binding</keyword>
<dbReference type="InterPro" id="IPR044831">
    <property type="entry name" value="Ccp1-like"/>
</dbReference>
<name>A0A9W9BJ10_9HYPO</name>
<keyword evidence="8" id="KW-1185">Reference proteome</keyword>
<gene>
    <name evidence="7" type="ORF">N0V84_009241</name>
</gene>
<dbReference type="GO" id="GO:0020037">
    <property type="term" value="F:heme binding"/>
    <property type="evidence" value="ECO:0007669"/>
    <property type="project" value="UniProtKB-UniRule"/>
</dbReference>